<dbReference type="GO" id="GO:0004479">
    <property type="term" value="F:methionyl-tRNA formyltransferase activity"/>
    <property type="evidence" value="ECO:0007669"/>
    <property type="project" value="TreeGrafter"/>
</dbReference>
<dbReference type="Pfam" id="PF02911">
    <property type="entry name" value="Formyl_trans_C"/>
    <property type="match status" value="1"/>
</dbReference>
<dbReference type="PANTHER" id="PTHR11138:SF5">
    <property type="entry name" value="METHIONYL-TRNA FORMYLTRANSFERASE, MITOCHONDRIAL"/>
    <property type="match status" value="1"/>
</dbReference>
<evidence type="ECO:0000259" key="1">
    <source>
        <dbReference type="Pfam" id="PF00551"/>
    </source>
</evidence>
<proteinExistence type="predicted"/>
<dbReference type="InterPro" id="IPR005793">
    <property type="entry name" value="Formyl_trans_C"/>
</dbReference>
<name>A0A1T5IX97_9BACT</name>
<evidence type="ECO:0000313" key="4">
    <source>
        <dbReference type="Proteomes" id="UP000190961"/>
    </source>
</evidence>
<accession>A0A1T5IX97</accession>
<dbReference type="Proteomes" id="UP000190961">
    <property type="component" value="Unassembled WGS sequence"/>
</dbReference>
<gene>
    <name evidence="3" type="ORF">SAMN05660236_0507</name>
</gene>
<dbReference type="SUPFAM" id="SSF50486">
    <property type="entry name" value="FMT C-terminal domain-like"/>
    <property type="match status" value="1"/>
</dbReference>
<dbReference type="Gene3D" id="3.40.50.12230">
    <property type="match status" value="1"/>
</dbReference>
<dbReference type="InterPro" id="IPR036477">
    <property type="entry name" value="Formyl_transf_N_sf"/>
</dbReference>
<dbReference type="CDD" id="cd08370">
    <property type="entry name" value="FMT_C_like"/>
    <property type="match status" value="1"/>
</dbReference>
<dbReference type="PANTHER" id="PTHR11138">
    <property type="entry name" value="METHIONYL-TRNA FORMYLTRANSFERASE"/>
    <property type="match status" value="1"/>
</dbReference>
<dbReference type="Pfam" id="PF00551">
    <property type="entry name" value="Formyl_trans_N"/>
    <property type="match status" value="1"/>
</dbReference>
<organism evidence="3 4">
    <name type="scientific">Ohtaekwangia koreensis</name>
    <dbReference type="NCBI Taxonomy" id="688867"/>
    <lineage>
        <taxon>Bacteria</taxon>
        <taxon>Pseudomonadati</taxon>
        <taxon>Bacteroidota</taxon>
        <taxon>Cytophagia</taxon>
        <taxon>Cytophagales</taxon>
        <taxon>Fulvivirgaceae</taxon>
        <taxon>Ohtaekwangia</taxon>
    </lineage>
</organism>
<reference evidence="3 4" key="1">
    <citation type="submission" date="2017-02" db="EMBL/GenBank/DDBJ databases">
        <authorList>
            <person name="Peterson S.W."/>
        </authorList>
    </citation>
    <scope>NUCLEOTIDE SEQUENCE [LARGE SCALE GENOMIC DNA]</scope>
    <source>
        <strain evidence="3 4">DSM 25262</strain>
    </source>
</reference>
<dbReference type="SUPFAM" id="SSF53328">
    <property type="entry name" value="Formyltransferase"/>
    <property type="match status" value="1"/>
</dbReference>
<dbReference type="InterPro" id="IPR002376">
    <property type="entry name" value="Formyl_transf_N"/>
</dbReference>
<protein>
    <submittedName>
        <fullName evidence="3">Methionyl-tRNA formyltransferase</fullName>
    </submittedName>
</protein>
<dbReference type="AlphaFoldDB" id="A0A1T5IX97"/>
<evidence type="ECO:0000313" key="3">
    <source>
        <dbReference type="EMBL" id="SKC43795.1"/>
    </source>
</evidence>
<dbReference type="GO" id="GO:0005829">
    <property type="term" value="C:cytosol"/>
    <property type="evidence" value="ECO:0007669"/>
    <property type="project" value="TreeGrafter"/>
</dbReference>
<sequence length="291" mass="33341">MVTLLLMSYKGFAVLKHLIEKRQSAIIDSVIIGEDKAVQNDYSDAIAKLCTDNNLKFFNRKDIYTITSPYCFVISWRWMIQADHAEIIVLHDSLLPKYRGFAPLVNQLIQGEKEIGVTAIQASDEYDKGPMLLQKSAPVQYPLKIKEAIEIASGLYIQIAEDFFQMLLDNTKFTYTDQNEAQATYSLWRDDEDYKIDWSQDAASIVRFIDAVGYPYMGASAFLGHEKIRIEDAEEYRDVTIVNRDAGKIIFMEDGKPIVVCGSGLIKLKEARYDNSQISIFPLQKFRIRFK</sequence>
<dbReference type="STRING" id="688867.SAMN05660236_0507"/>
<keyword evidence="3" id="KW-0808">Transferase</keyword>
<keyword evidence="4" id="KW-1185">Reference proteome</keyword>
<dbReference type="EMBL" id="FUZU01000001">
    <property type="protein sequence ID" value="SKC43795.1"/>
    <property type="molecule type" value="Genomic_DNA"/>
</dbReference>
<feature type="domain" description="Formyl transferase N-terminal" evidence="1">
    <location>
        <begin position="79"/>
        <end position="140"/>
    </location>
</feature>
<feature type="domain" description="Formyl transferase C-terminal" evidence="2">
    <location>
        <begin position="191"/>
        <end position="275"/>
    </location>
</feature>
<dbReference type="InterPro" id="IPR011034">
    <property type="entry name" value="Formyl_transferase-like_C_sf"/>
</dbReference>
<evidence type="ECO:0000259" key="2">
    <source>
        <dbReference type="Pfam" id="PF02911"/>
    </source>
</evidence>